<dbReference type="Proteomes" id="UP000008783">
    <property type="component" value="Unassembled WGS sequence"/>
</dbReference>
<sequence>MHKRLLTDDEVEELMVYGSRRGVDVVCDYVGRSLEWEPEIEEDGEQLMDKPLYTIKANIYRPQSMETVRSPWPAGIPLGHWVCTVSMPERHSPGHEEWYVGGWDLSWPRRQYRLHGREESISVMETCSDPMPGSQPPSRKKHHGIEVQLQLLNLPGFWSRPVPKLGPGDRPRT</sequence>
<reference key="1">
    <citation type="submission" date="2007-01" db="EMBL/GenBank/DDBJ databases">
        <title>The Genome Sequence of Puccinia graminis f. sp. tritici Strain CRL 75-36-700-3.</title>
        <authorList>
            <consortium name="The Broad Institute Genome Sequencing Platform"/>
            <person name="Birren B."/>
            <person name="Lander E."/>
            <person name="Galagan J."/>
            <person name="Nusbaum C."/>
            <person name="Devon K."/>
            <person name="Cuomo C."/>
            <person name="Jaffe D."/>
            <person name="Butler J."/>
            <person name="Alvarez P."/>
            <person name="Gnerre S."/>
            <person name="Grabherr M."/>
            <person name="Mauceli E."/>
            <person name="Brockman W."/>
            <person name="Young S."/>
            <person name="LaButti K."/>
            <person name="Sykes S."/>
            <person name="DeCaprio D."/>
            <person name="Crawford M."/>
            <person name="Koehrsen M."/>
            <person name="Engels R."/>
            <person name="Montgomery P."/>
            <person name="Pearson M."/>
            <person name="Howarth C."/>
            <person name="Larson L."/>
            <person name="White J."/>
            <person name="Zeng Q."/>
            <person name="Kodira C."/>
            <person name="Yandava C."/>
            <person name="Alvarado L."/>
            <person name="O'Leary S."/>
            <person name="Szabo L."/>
            <person name="Dean R."/>
            <person name="Schein J."/>
        </authorList>
    </citation>
    <scope>NUCLEOTIDE SEQUENCE</scope>
    <source>
        <strain>CRL 75-36-700-3</strain>
    </source>
</reference>
<dbReference type="EMBL" id="DS178270">
    <property type="protein sequence ID" value="EFP78463.1"/>
    <property type="molecule type" value="Genomic_DNA"/>
</dbReference>
<dbReference type="InParanoid" id="E3K294"/>
<dbReference type="VEuPathDB" id="FungiDB:PGTG_04419"/>
<dbReference type="AlphaFoldDB" id="E3K294"/>
<dbReference type="KEGG" id="pgr:PGTG_04419"/>
<gene>
    <name evidence="1" type="ORF">PGTG_04419</name>
</gene>
<accession>E3K294</accession>
<evidence type="ECO:0000313" key="2">
    <source>
        <dbReference type="Proteomes" id="UP000008783"/>
    </source>
</evidence>
<name>E3K294_PUCGT</name>
<protein>
    <submittedName>
        <fullName evidence="1">Uncharacterized protein</fullName>
    </submittedName>
</protein>
<dbReference type="RefSeq" id="XP_003322882.1">
    <property type="nucleotide sequence ID" value="XM_003322834.1"/>
</dbReference>
<dbReference type="HOGENOM" id="CLU_1548374_0_0_1"/>
<evidence type="ECO:0000313" key="1">
    <source>
        <dbReference type="EMBL" id="EFP78463.1"/>
    </source>
</evidence>
<proteinExistence type="predicted"/>
<dbReference type="GeneID" id="10536143"/>
<organism evidence="1 2">
    <name type="scientific">Puccinia graminis f. sp. tritici (strain CRL 75-36-700-3 / race SCCL)</name>
    <name type="common">Black stem rust fungus</name>
    <dbReference type="NCBI Taxonomy" id="418459"/>
    <lineage>
        <taxon>Eukaryota</taxon>
        <taxon>Fungi</taxon>
        <taxon>Dikarya</taxon>
        <taxon>Basidiomycota</taxon>
        <taxon>Pucciniomycotina</taxon>
        <taxon>Pucciniomycetes</taxon>
        <taxon>Pucciniales</taxon>
        <taxon>Pucciniaceae</taxon>
        <taxon>Puccinia</taxon>
    </lineage>
</organism>
<reference evidence="2" key="2">
    <citation type="journal article" date="2011" name="Proc. Natl. Acad. Sci. U.S.A.">
        <title>Obligate biotrophy features unraveled by the genomic analysis of rust fungi.</title>
        <authorList>
            <person name="Duplessis S."/>
            <person name="Cuomo C.A."/>
            <person name="Lin Y.-C."/>
            <person name="Aerts A."/>
            <person name="Tisserant E."/>
            <person name="Veneault-Fourrey C."/>
            <person name="Joly D.L."/>
            <person name="Hacquard S."/>
            <person name="Amselem J."/>
            <person name="Cantarel B.L."/>
            <person name="Chiu R."/>
            <person name="Coutinho P.M."/>
            <person name="Feau N."/>
            <person name="Field M."/>
            <person name="Frey P."/>
            <person name="Gelhaye E."/>
            <person name="Goldberg J."/>
            <person name="Grabherr M.G."/>
            <person name="Kodira C.D."/>
            <person name="Kohler A."/>
            <person name="Kuees U."/>
            <person name="Lindquist E.A."/>
            <person name="Lucas S.M."/>
            <person name="Mago R."/>
            <person name="Mauceli E."/>
            <person name="Morin E."/>
            <person name="Murat C."/>
            <person name="Pangilinan J.L."/>
            <person name="Park R."/>
            <person name="Pearson M."/>
            <person name="Quesneville H."/>
            <person name="Rouhier N."/>
            <person name="Sakthikumar S."/>
            <person name="Salamov A.A."/>
            <person name="Schmutz J."/>
            <person name="Selles B."/>
            <person name="Shapiro H."/>
            <person name="Tanguay P."/>
            <person name="Tuskan G.A."/>
            <person name="Henrissat B."/>
            <person name="Van de Peer Y."/>
            <person name="Rouze P."/>
            <person name="Ellis J.G."/>
            <person name="Dodds P.N."/>
            <person name="Schein J.E."/>
            <person name="Zhong S."/>
            <person name="Hamelin R.C."/>
            <person name="Grigoriev I.V."/>
            <person name="Szabo L.J."/>
            <person name="Martin F."/>
        </authorList>
    </citation>
    <scope>NUCLEOTIDE SEQUENCE [LARGE SCALE GENOMIC DNA]</scope>
    <source>
        <strain evidence="2">CRL 75-36-700-3 / race SCCL</strain>
    </source>
</reference>
<keyword evidence="2" id="KW-1185">Reference proteome</keyword>